<reference evidence="2 3" key="1">
    <citation type="submission" date="2024-07" db="EMBL/GenBank/DDBJ databases">
        <title>Novosphingobium kalidii RD2P27.</title>
        <authorList>
            <person name="Sun J.-Q."/>
        </authorList>
    </citation>
    <scope>NUCLEOTIDE SEQUENCE [LARGE SCALE GENOMIC DNA]</scope>
    <source>
        <strain evidence="2 3">RD2P27</strain>
    </source>
</reference>
<protein>
    <submittedName>
        <fullName evidence="2">DUF481 domain-containing protein</fullName>
    </submittedName>
</protein>
<evidence type="ECO:0000313" key="3">
    <source>
        <dbReference type="Proteomes" id="UP001548713"/>
    </source>
</evidence>
<dbReference type="RefSeq" id="WP_353984752.1">
    <property type="nucleotide sequence ID" value="NZ_JBEWLY010000019.1"/>
</dbReference>
<evidence type="ECO:0000256" key="1">
    <source>
        <dbReference type="SAM" id="SignalP"/>
    </source>
</evidence>
<dbReference type="InterPro" id="IPR007433">
    <property type="entry name" value="DUF481"/>
</dbReference>
<keyword evidence="1" id="KW-0732">Signal</keyword>
<gene>
    <name evidence="2" type="ORF">ABVV53_12460</name>
</gene>
<dbReference type="Pfam" id="PF04338">
    <property type="entry name" value="DUF481"/>
    <property type="match status" value="1"/>
</dbReference>
<accession>A0ABV2D309</accession>
<feature type="chain" id="PRO_5047379224" evidence="1">
    <location>
        <begin position="22"/>
        <end position="305"/>
    </location>
</feature>
<sequence length="305" mass="33818">MFARAAVLTCVLAAAAAPAHAELPGPVRAMLESAMQSGDPKAVEAVVKAAKETQPQDSAEIDAMKQKYDDTHKLVVAEKAQNERERLLAAGPLELWKGEGEIGAFRTTGNTRNVGISAGLKLERQSVYWRHKLQLQADYQESDGSVTREQYSGAYSPRYTLNDSFYVYGLAQYEQDRFQGYSSRYSLSPGFGYRIFEGDELSLSVEGGPALRYTNFVDQPSRQTVSGLGLLDFSWRPLSMIRVTQQASAYVETINTSFSSTTSIEAGMMEGLKARFSYRYEHETAPPDASRQTDTLSRFTLVYGF</sequence>
<name>A0ABV2D309_9SPHN</name>
<comment type="caution">
    <text evidence="2">The sequence shown here is derived from an EMBL/GenBank/DDBJ whole genome shotgun (WGS) entry which is preliminary data.</text>
</comment>
<dbReference type="Proteomes" id="UP001548713">
    <property type="component" value="Unassembled WGS sequence"/>
</dbReference>
<feature type="signal peptide" evidence="1">
    <location>
        <begin position="1"/>
        <end position="21"/>
    </location>
</feature>
<organism evidence="2 3">
    <name type="scientific">Novosphingobium kalidii</name>
    <dbReference type="NCBI Taxonomy" id="3230299"/>
    <lineage>
        <taxon>Bacteria</taxon>
        <taxon>Pseudomonadati</taxon>
        <taxon>Pseudomonadota</taxon>
        <taxon>Alphaproteobacteria</taxon>
        <taxon>Sphingomonadales</taxon>
        <taxon>Sphingomonadaceae</taxon>
        <taxon>Novosphingobium</taxon>
    </lineage>
</organism>
<proteinExistence type="predicted"/>
<evidence type="ECO:0000313" key="2">
    <source>
        <dbReference type="EMBL" id="MET1756262.1"/>
    </source>
</evidence>
<keyword evidence="3" id="KW-1185">Reference proteome</keyword>
<dbReference type="EMBL" id="JBEWLY010000019">
    <property type="protein sequence ID" value="MET1756262.1"/>
    <property type="molecule type" value="Genomic_DNA"/>
</dbReference>